<reference evidence="2 3" key="1">
    <citation type="journal article" date="2021" name="Mar. Drugs">
        <title>Genome Reduction and Secondary Metabolism of the Marine Sponge-Associated Cyanobacterium Leptothoe.</title>
        <authorList>
            <person name="Konstantinou D."/>
            <person name="Popin R.V."/>
            <person name="Fewer D.P."/>
            <person name="Sivonen K."/>
            <person name="Gkelis S."/>
        </authorList>
    </citation>
    <scope>NUCLEOTIDE SEQUENCE [LARGE SCALE GENOMIC DNA]</scope>
    <source>
        <strain evidence="2 3">TAU-MAC 1615</strain>
    </source>
</reference>
<dbReference type="Pfam" id="PF07963">
    <property type="entry name" value="N_methyl"/>
    <property type="match status" value="1"/>
</dbReference>
<keyword evidence="3" id="KW-1185">Reference proteome</keyword>
<gene>
    <name evidence="2" type="ORF">IXB28_04800</name>
</gene>
<sequence>MAKSNFRMLLYKVLLQTKGRQTSSNLGFTLIELLVSIVIAGIVVSGLLFVVVELLRVDQREVALDQVQSDMQRAIDYIADDLKEAIYVYSTPATVTSQLVNLDNDITTNNGVPVLAFWRTDPIEAAEIASLPSGSEPDGCPTGDTACSAIKARRASYTLVAYYQTEEYGAWEGNPLKRYELAQYDDLAAGYDLTPGFTAPFNAAGSANDFAGWTASGTGDDGTRNVLVDYVSAIKNTTNDAPNPVVDCQAFTDDSAHVLSPADATENTGFFACVRPTTVTGTGGFRTNQDVFLFLRGDATPASSFLQPASAGSRLPILQTQIKLGGVIDRDE</sequence>
<keyword evidence="1" id="KW-0472">Membrane</keyword>
<keyword evidence="1" id="KW-1133">Transmembrane helix</keyword>
<dbReference type="InterPro" id="IPR012902">
    <property type="entry name" value="N_methyl_site"/>
</dbReference>
<evidence type="ECO:0000313" key="2">
    <source>
        <dbReference type="EMBL" id="MBT9311514.1"/>
    </source>
</evidence>
<comment type="caution">
    <text evidence="2">The sequence shown here is derived from an EMBL/GenBank/DDBJ whole genome shotgun (WGS) entry which is preliminary data.</text>
</comment>
<evidence type="ECO:0000256" key="1">
    <source>
        <dbReference type="SAM" id="Phobius"/>
    </source>
</evidence>
<keyword evidence="1" id="KW-0812">Transmembrane</keyword>
<feature type="transmembrane region" description="Helical" evidence="1">
    <location>
        <begin position="26"/>
        <end position="52"/>
    </location>
</feature>
<dbReference type="RefSeq" id="WP_215617396.1">
    <property type="nucleotide sequence ID" value="NZ_JADOER010000004.1"/>
</dbReference>
<proteinExistence type="predicted"/>
<dbReference type="EMBL" id="JADOER010000004">
    <property type="protein sequence ID" value="MBT9311514.1"/>
    <property type="molecule type" value="Genomic_DNA"/>
</dbReference>
<dbReference type="SUPFAM" id="SSF54523">
    <property type="entry name" value="Pili subunits"/>
    <property type="match status" value="1"/>
</dbReference>
<accession>A0ABS5Y110</accession>
<name>A0ABS5Y110_9CYAN</name>
<dbReference type="InterPro" id="IPR045584">
    <property type="entry name" value="Pilin-like"/>
</dbReference>
<dbReference type="Proteomes" id="UP001196661">
    <property type="component" value="Unassembled WGS sequence"/>
</dbReference>
<dbReference type="NCBIfam" id="TIGR02532">
    <property type="entry name" value="IV_pilin_GFxxxE"/>
    <property type="match status" value="1"/>
</dbReference>
<evidence type="ECO:0000313" key="3">
    <source>
        <dbReference type="Proteomes" id="UP001196661"/>
    </source>
</evidence>
<protein>
    <submittedName>
        <fullName evidence="2">Type II secretion system protein</fullName>
    </submittedName>
</protein>
<organism evidence="2 3">
    <name type="scientific">Leptothoe kymatousa TAU-MAC 1615</name>
    <dbReference type="NCBI Taxonomy" id="2364775"/>
    <lineage>
        <taxon>Bacteria</taxon>
        <taxon>Bacillati</taxon>
        <taxon>Cyanobacteriota</taxon>
        <taxon>Cyanophyceae</taxon>
        <taxon>Nodosilineales</taxon>
        <taxon>Cymatolegaceae</taxon>
        <taxon>Leptothoe</taxon>
        <taxon>Leptothoe kymatousa</taxon>
    </lineage>
</organism>